<organism evidence="1 2">
    <name type="scientific">Zobellia galactanivorans (strain DSM 12802 / CCUG 47099 / CIP 106680 / NCIMB 13871 / Dsij)</name>
    <dbReference type="NCBI Taxonomy" id="63186"/>
    <lineage>
        <taxon>Bacteria</taxon>
        <taxon>Pseudomonadati</taxon>
        <taxon>Bacteroidota</taxon>
        <taxon>Flavobacteriia</taxon>
        <taxon>Flavobacteriales</taxon>
        <taxon>Flavobacteriaceae</taxon>
        <taxon>Zobellia</taxon>
    </lineage>
</organism>
<dbReference type="KEGG" id="zga:ZOBELLIA_3388"/>
<proteinExistence type="predicted"/>
<evidence type="ECO:0000313" key="1">
    <source>
        <dbReference type="EMBL" id="CAZ97526.1"/>
    </source>
</evidence>
<dbReference type="HOGENOM" id="CLU_609240_0_0_10"/>
<keyword evidence="2" id="KW-1185">Reference proteome</keyword>
<dbReference type="Gene3D" id="1.25.40.10">
    <property type="entry name" value="Tetratricopeptide repeat domain"/>
    <property type="match status" value="1"/>
</dbReference>
<reference evidence="2" key="1">
    <citation type="submission" date="2009-07" db="EMBL/GenBank/DDBJ databases">
        <title>Complete genome sequence of Zobellia galactanivorans Dsij.</title>
        <authorList>
            <consortium name="Genoscope - CEA"/>
        </authorList>
    </citation>
    <scope>NUCLEOTIDE SEQUENCE [LARGE SCALE GENOMIC DNA]</scope>
    <source>
        <strain evidence="2">DSM 12802 / CCUG 47099 / CIP 106680 / NCIMB 13871 / Dsij</strain>
    </source>
</reference>
<dbReference type="InterPro" id="IPR011990">
    <property type="entry name" value="TPR-like_helical_dom_sf"/>
</dbReference>
<gene>
    <name evidence="1" type="ordered locus">zobellia_3388</name>
</gene>
<dbReference type="RefSeq" id="WP_013994718.1">
    <property type="nucleotide sequence ID" value="NC_015844.1"/>
</dbReference>
<dbReference type="OrthoDB" id="615153at2"/>
<dbReference type="AlphaFoldDB" id="G0L0N2"/>
<dbReference type="STRING" id="63186.ZOBELLIA_3388"/>
<reference evidence="1 2" key="2">
    <citation type="journal article" date="2012" name="Environ. Microbiol.">
        <title>Characterization of the first alginolytic operons in a marine bacterium: from their emergence in marine Flavobacteriia to their independent transfers to marine Proteobacteria and human gut Bacteroides.</title>
        <authorList>
            <person name="Thomas F."/>
            <person name="Barbeyron T."/>
            <person name="Tonon T."/>
            <person name="Genicot S."/>
            <person name="Czjzek M."/>
            <person name="Michel G."/>
        </authorList>
    </citation>
    <scope>NUCLEOTIDE SEQUENCE [LARGE SCALE GENOMIC DNA]</scope>
    <source>
        <strain evidence="2">DSM 12802 / CCUG 47099 / CIP 106680 / NCIMB 13871 / Dsij</strain>
    </source>
</reference>
<name>G0L0N2_ZOBGA</name>
<accession>G0L0N2</accession>
<dbReference type="PATRIC" id="fig|63186.3.peg.3302"/>
<evidence type="ECO:0000313" key="2">
    <source>
        <dbReference type="Proteomes" id="UP000008898"/>
    </source>
</evidence>
<protein>
    <submittedName>
        <fullName evidence="1">Uncharacterized protein</fullName>
    </submittedName>
</protein>
<dbReference type="EMBL" id="FP476056">
    <property type="protein sequence ID" value="CAZ97526.1"/>
    <property type="molecule type" value="Genomic_DNA"/>
</dbReference>
<sequence>MNNEHNPVALLVTQIQQKWLQDVSPHDEVNWVRWLIKPEQARLYEGFLKLESSPHGIIPDIPVVLLTPFVDSKVHSKNLISDWLESFKNDERLKEQIEGNFLQFDWDPDYFKQKLKNKEADFDSLLIEFLASFQKALPNPEQHLVLALFPYTVQATEDYKNWMETMLGLGMPPKTRLMVFDHHPKNYFESVQVKHKATCVSLWVDLDLDGAMKKIAMSGDPNDPEVQFRECMVEMGNSAAKNNRKRLHLWGEKGLEVTQKTGNKTAFATAHGVYAGMLFQFKEYDTVDKLLRRGLAIAKQVKASGDDTANAIILQLYAYMASSAHHQNEIEKATDLFCEQAELAISFGLGQQALAIYINAYTLIKKKNPPRYKELLKKAFDYGRTLPEEQLKSSGIGQIAWDYYNSAQGTTLKTIDSFMVDLEGKDWKQKMELQAQNMKNSISIS</sequence>
<dbReference type="Proteomes" id="UP000008898">
    <property type="component" value="Chromosome"/>
</dbReference>